<feature type="transmembrane region" description="Helical" evidence="8">
    <location>
        <begin position="7"/>
        <end position="34"/>
    </location>
</feature>
<feature type="transmembrane region" description="Helical" evidence="8">
    <location>
        <begin position="203"/>
        <end position="233"/>
    </location>
</feature>
<comment type="caution">
    <text evidence="10">The sequence shown here is derived from an EMBL/GenBank/DDBJ whole genome shotgun (WGS) entry which is preliminary data.</text>
</comment>
<keyword evidence="6 8" id="KW-1133">Transmembrane helix</keyword>
<dbReference type="Gene3D" id="1.10.3720.10">
    <property type="entry name" value="MetI-like"/>
    <property type="match status" value="1"/>
</dbReference>
<dbReference type="InterPro" id="IPR000515">
    <property type="entry name" value="MetI-like"/>
</dbReference>
<dbReference type="SUPFAM" id="SSF161098">
    <property type="entry name" value="MetI-like"/>
    <property type="match status" value="1"/>
</dbReference>
<evidence type="ECO:0000256" key="1">
    <source>
        <dbReference type="ARBA" id="ARBA00004651"/>
    </source>
</evidence>
<feature type="transmembrane region" description="Helical" evidence="8">
    <location>
        <begin position="161"/>
        <end position="182"/>
    </location>
</feature>
<organism evidence="10 11">
    <name type="scientific">Shinella lacus</name>
    <dbReference type="NCBI Taxonomy" id="2654216"/>
    <lineage>
        <taxon>Bacteria</taxon>
        <taxon>Pseudomonadati</taxon>
        <taxon>Pseudomonadota</taxon>
        <taxon>Alphaproteobacteria</taxon>
        <taxon>Hyphomicrobiales</taxon>
        <taxon>Rhizobiaceae</taxon>
        <taxon>Shinella</taxon>
    </lineage>
</organism>
<evidence type="ECO:0000313" key="11">
    <source>
        <dbReference type="Proteomes" id="UP000996601"/>
    </source>
</evidence>
<dbReference type="Pfam" id="PF00528">
    <property type="entry name" value="BPD_transp_1"/>
    <property type="match status" value="1"/>
</dbReference>
<dbReference type="EMBL" id="WHSB02000008">
    <property type="protein sequence ID" value="MCQ4632646.1"/>
    <property type="molecule type" value="Genomic_DNA"/>
</dbReference>
<reference evidence="10" key="1">
    <citation type="submission" date="2021-07" db="EMBL/GenBank/DDBJ databases">
        <title>Shinella sp. nov., a novel member of the genus Shinella from water.</title>
        <authorList>
            <person name="Deng Y."/>
        </authorList>
    </citation>
    <scope>NUCLEOTIDE SEQUENCE</scope>
    <source>
        <strain evidence="10">CPCC 100929</strain>
    </source>
</reference>
<evidence type="ECO:0000256" key="7">
    <source>
        <dbReference type="ARBA" id="ARBA00023136"/>
    </source>
</evidence>
<accession>A0ABT1RBT2</accession>
<gene>
    <name evidence="10" type="ORF">GB927_021575</name>
</gene>
<evidence type="ECO:0000256" key="5">
    <source>
        <dbReference type="ARBA" id="ARBA00022692"/>
    </source>
</evidence>
<dbReference type="PROSITE" id="PS50928">
    <property type="entry name" value="ABC_TM1"/>
    <property type="match status" value="1"/>
</dbReference>
<feature type="transmembrane region" description="Helical" evidence="8">
    <location>
        <begin position="73"/>
        <end position="97"/>
    </location>
</feature>
<comment type="subcellular location">
    <subcellularLocation>
        <location evidence="1 8">Cell membrane</location>
        <topology evidence="1 8">Multi-pass membrane protein</topology>
    </subcellularLocation>
</comment>
<dbReference type="PANTHER" id="PTHR42929">
    <property type="entry name" value="INNER MEMBRANE ABC TRANSPORTER PERMEASE PROTEIN YDCU-RELATED-RELATED"/>
    <property type="match status" value="1"/>
</dbReference>
<evidence type="ECO:0000256" key="2">
    <source>
        <dbReference type="ARBA" id="ARBA00007069"/>
    </source>
</evidence>
<keyword evidence="3 8" id="KW-0813">Transport</keyword>
<dbReference type="InterPro" id="IPR035906">
    <property type="entry name" value="MetI-like_sf"/>
</dbReference>
<dbReference type="PANTHER" id="PTHR42929:SF1">
    <property type="entry name" value="INNER MEMBRANE ABC TRANSPORTER PERMEASE PROTEIN YDCU-RELATED"/>
    <property type="match status" value="1"/>
</dbReference>
<protein>
    <submittedName>
        <fullName evidence="10">ABC transporter permease</fullName>
    </submittedName>
</protein>
<sequence>MRTHSPFLLTVPALIVLTVFMLVPLGFGVAYSFLTAGPYGGAELPLTLEPYRKILFERDFDESLYFTTTYISIIARSVILAGAAALLCAVLGFPVAWFITCRSPKWQGILIFVVTLPFWVNSLVRTYCWVLLLRDQGLINNGLQELGLTSAPLGLMYNDGATLLGLVYNFLPFMILPVYAALERLDPRLIEAAHDLYASRVSVFRRIIVPLAAPGMMAGSLMVFAPALGYFLVPDLLGGGKSLMIGNLIQMAFTSSRDWPFGSALSTVVTAGVMAFIVVSALRGKKRNAT</sequence>
<proteinExistence type="inferred from homology"/>
<keyword evidence="4" id="KW-1003">Cell membrane</keyword>
<evidence type="ECO:0000313" key="10">
    <source>
        <dbReference type="EMBL" id="MCQ4632646.1"/>
    </source>
</evidence>
<dbReference type="Proteomes" id="UP000996601">
    <property type="component" value="Unassembled WGS sequence"/>
</dbReference>
<dbReference type="CDD" id="cd06261">
    <property type="entry name" value="TM_PBP2"/>
    <property type="match status" value="1"/>
</dbReference>
<comment type="similarity">
    <text evidence="2">Belongs to the binding-protein-dependent transport system permease family. CysTW subfamily.</text>
</comment>
<keyword evidence="11" id="KW-1185">Reference proteome</keyword>
<keyword evidence="5 8" id="KW-0812">Transmembrane</keyword>
<evidence type="ECO:0000256" key="8">
    <source>
        <dbReference type="RuleBase" id="RU363032"/>
    </source>
</evidence>
<feature type="domain" description="ABC transmembrane type-1" evidence="9">
    <location>
        <begin position="74"/>
        <end position="280"/>
    </location>
</feature>
<evidence type="ECO:0000256" key="3">
    <source>
        <dbReference type="ARBA" id="ARBA00022448"/>
    </source>
</evidence>
<name>A0ABT1RBT2_9HYPH</name>
<evidence type="ECO:0000259" key="9">
    <source>
        <dbReference type="PROSITE" id="PS50928"/>
    </source>
</evidence>
<feature type="transmembrane region" description="Helical" evidence="8">
    <location>
        <begin position="109"/>
        <end position="132"/>
    </location>
</feature>
<feature type="transmembrane region" description="Helical" evidence="8">
    <location>
        <begin position="261"/>
        <end position="282"/>
    </location>
</feature>
<evidence type="ECO:0000256" key="6">
    <source>
        <dbReference type="ARBA" id="ARBA00022989"/>
    </source>
</evidence>
<keyword evidence="7 8" id="KW-0472">Membrane</keyword>
<evidence type="ECO:0000256" key="4">
    <source>
        <dbReference type="ARBA" id="ARBA00022475"/>
    </source>
</evidence>